<dbReference type="SUPFAM" id="SSF52922">
    <property type="entry name" value="TK C-terminal domain-like"/>
    <property type="match status" value="1"/>
</dbReference>
<comment type="cofactor">
    <cofactor evidence="1">
        <name>thiamine diphosphate</name>
        <dbReference type="ChEBI" id="CHEBI:58937"/>
    </cofactor>
</comment>
<name>A0ABU2JDS3_9ACTN</name>
<dbReference type="SUPFAM" id="SSF52518">
    <property type="entry name" value="Thiamin diphosphate-binding fold (THDP-binding)"/>
    <property type="match status" value="1"/>
</dbReference>
<dbReference type="InterPro" id="IPR009014">
    <property type="entry name" value="Transketo_C/PFOR_II"/>
</dbReference>
<gene>
    <name evidence="5" type="ORF">RM423_15945</name>
</gene>
<dbReference type="CDD" id="cd07036">
    <property type="entry name" value="TPP_PYR_E1-PDHc-beta_like"/>
    <property type="match status" value="1"/>
</dbReference>
<keyword evidence="2 5" id="KW-0560">Oxidoreductase</keyword>
<dbReference type="EMBL" id="JAVREH010000024">
    <property type="protein sequence ID" value="MDT0262888.1"/>
    <property type="molecule type" value="Genomic_DNA"/>
</dbReference>
<evidence type="ECO:0000256" key="2">
    <source>
        <dbReference type="ARBA" id="ARBA00023002"/>
    </source>
</evidence>
<dbReference type="InterPro" id="IPR033248">
    <property type="entry name" value="Transketolase_C"/>
</dbReference>
<dbReference type="Proteomes" id="UP001183176">
    <property type="component" value="Unassembled WGS sequence"/>
</dbReference>
<feature type="domain" description="Transketolase-like pyrimidine-binding" evidence="4">
    <location>
        <begin position="4"/>
        <end position="179"/>
    </location>
</feature>
<keyword evidence="6" id="KW-1185">Reference proteome</keyword>
<dbReference type="PANTHER" id="PTHR43257:SF2">
    <property type="entry name" value="PYRUVATE DEHYDROGENASE E1 COMPONENT SUBUNIT BETA"/>
    <property type="match status" value="1"/>
</dbReference>
<dbReference type="EC" id="1.2.4.-" evidence="5"/>
<dbReference type="Pfam" id="PF02780">
    <property type="entry name" value="Transketolase_C"/>
    <property type="match status" value="1"/>
</dbReference>
<evidence type="ECO:0000259" key="4">
    <source>
        <dbReference type="SMART" id="SM00861"/>
    </source>
</evidence>
<dbReference type="Pfam" id="PF02779">
    <property type="entry name" value="Transket_pyr"/>
    <property type="match status" value="1"/>
</dbReference>
<dbReference type="InterPro" id="IPR005475">
    <property type="entry name" value="Transketolase-like_Pyr-bd"/>
</dbReference>
<evidence type="ECO:0000256" key="3">
    <source>
        <dbReference type="ARBA" id="ARBA00023052"/>
    </source>
</evidence>
<dbReference type="GO" id="GO:0016491">
    <property type="term" value="F:oxidoreductase activity"/>
    <property type="evidence" value="ECO:0007669"/>
    <property type="project" value="UniProtKB-KW"/>
</dbReference>
<sequence length="324" mass="35337">MTTLSMANALNTALRDRLEHDPKVLVMGLDVGKLGGVFRITDGLQKDFGEDRVIDAPLGESGIIGSAVGLAIRGYRPVCEIQFDGFVYPAFDQIVSQLAKFHNRSLGMVKMPITIRIPYGGGIGAVEHHSESPEAYFAHTAGLKVVTCSNPSDAYWMLRQSIQSDDPVVFFEPKRRYWAKGEVDTAGTPALLHKAHVVRPGKDATLVAYGPMVATALDAAKAAAEDGRELEVVDLRSLSPIDTDTVVESVRKTGRLVIVHEASVNLGMGAEIAARVQERAFYSLEAPILRVGGFDTPYPASRIEEEWLPDVDRILDAVDRTFVY</sequence>
<dbReference type="SMART" id="SM00861">
    <property type="entry name" value="Transket_pyr"/>
    <property type="match status" value="1"/>
</dbReference>
<comment type="caution">
    <text evidence="5">The sequence shown here is derived from an EMBL/GenBank/DDBJ whole genome shotgun (WGS) entry which is preliminary data.</text>
</comment>
<evidence type="ECO:0000313" key="6">
    <source>
        <dbReference type="Proteomes" id="UP001183176"/>
    </source>
</evidence>
<proteinExistence type="predicted"/>
<dbReference type="Gene3D" id="3.40.50.970">
    <property type="match status" value="1"/>
</dbReference>
<dbReference type="PANTHER" id="PTHR43257">
    <property type="entry name" value="PYRUVATE DEHYDROGENASE E1 COMPONENT BETA SUBUNIT"/>
    <property type="match status" value="1"/>
</dbReference>
<reference evidence="6" key="1">
    <citation type="submission" date="2023-07" db="EMBL/GenBank/DDBJ databases">
        <title>30 novel species of actinomycetes from the DSMZ collection.</title>
        <authorList>
            <person name="Nouioui I."/>
        </authorList>
    </citation>
    <scope>NUCLEOTIDE SEQUENCE [LARGE SCALE GENOMIC DNA]</scope>
    <source>
        <strain evidence="6">DSM 44399</strain>
    </source>
</reference>
<protein>
    <submittedName>
        <fullName evidence="5">Alpha-ketoacid dehydrogenase subunit beta</fullName>
        <ecNumber evidence="5">1.2.4.-</ecNumber>
    </submittedName>
</protein>
<organism evidence="5 6">
    <name type="scientific">Jatrophihabitans lederbergiae</name>
    <dbReference type="NCBI Taxonomy" id="3075547"/>
    <lineage>
        <taxon>Bacteria</taxon>
        <taxon>Bacillati</taxon>
        <taxon>Actinomycetota</taxon>
        <taxon>Actinomycetes</taxon>
        <taxon>Jatrophihabitantales</taxon>
        <taxon>Jatrophihabitantaceae</taxon>
        <taxon>Jatrophihabitans</taxon>
    </lineage>
</organism>
<dbReference type="InterPro" id="IPR029061">
    <property type="entry name" value="THDP-binding"/>
</dbReference>
<keyword evidence="3" id="KW-0786">Thiamine pyrophosphate</keyword>
<dbReference type="RefSeq" id="WP_311424035.1">
    <property type="nucleotide sequence ID" value="NZ_JAVREH010000024.1"/>
</dbReference>
<evidence type="ECO:0000313" key="5">
    <source>
        <dbReference type="EMBL" id="MDT0262888.1"/>
    </source>
</evidence>
<accession>A0ABU2JDS3</accession>
<evidence type="ECO:0000256" key="1">
    <source>
        <dbReference type="ARBA" id="ARBA00001964"/>
    </source>
</evidence>
<dbReference type="Gene3D" id="3.40.50.920">
    <property type="match status" value="1"/>
</dbReference>